<protein>
    <submittedName>
        <fullName evidence="2">Uncharacterized protein</fullName>
    </submittedName>
</protein>
<accession>A0A6J7WX44</accession>
<reference evidence="2" key="1">
    <citation type="submission" date="2020-05" db="EMBL/GenBank/DDBJ databases">
        <authorList>
            <person name="Chiriac C."/>
            <person name="Salcher M."/>
            <person name="Ghai R."/>
            <person name="Kavagutti S V."/>
        </authorList>
    </citation>
    <scope>NUCLEOTIDE SEQUENCE</scope>
</reference>
<gene>
    <name evidence="2" type="ORF">UFOVP376_8</name>
</gene>
<keyword evidence="1" id="KW-0472">Membrane</keyword>
<evidence type="ECO:0000256" key="1">
    <source>
        <dbReference type="SAM" id="Phobius"/>
    </source>
</evidence>
<organism evidence="2">
    <name type="scientific">uncultured Caudovirales phage</name>
    <dbReference type="NCBI Taxonomy" id="2100421"/>
    <lineage>
        <taxon>Viruses</taxon>
        <taxon>Duplodnaviria</taxon>
        <taxon>Heunggongvirae</taxon>
        <taxon>Uroviricota</taxon>
        <taxon>Caudoviricetes</taxon>
        <taxon>Peduoviridae</taxon>
        <taxon>Maltschvirus</taxon>
        <taxon>Maltschvirus maltsch</taxon>
    </lineage>
</organism>
<dbReference type="EMBL" id="LR798305">
    <property type="protein sequence ID" value="CAB5222551.1"/>
    <property type="molecule type" value="Genomic_DNA"/>
</dbReference>
<feature type="transmembrane region" description="Helical" evidence="1">
    <location>
        <begin position="12"/>
        <end position="34"/>
    </location>
</feature>
<evidence type="ECO:0000313" key="2">
    <source>
        <dbReference type="EMBL" id="CAB5222551.1"/>
    </source>
</evidence>
<proteinExistence type="predicted"/>
<keyword evidence="1" id="KW-1133">Transmembrane helix</keyword>
<sequence>MRHHYKPDPKRYLMADIALACAIGLALAFILVGYL</sequence>
<keyword evidence="1" id="KW-0812">Transmembrane</keyword>
<name>A0A6J7WX44_9CAUD</name>